<proteinExistence type="inferred from homology"/>
<dbReference type="Proteomes" id="UP000185663">
    <property type="component" value="Chromosome I"/>
</dbReference>
<dbReference type="OrthoDB" id="9807214at2"/>
<dbReference type="RefSeq" id="WP_083372350.1">
    <property type="nucleotide sequence ID" value="NZ_LT629776.1"/>
</dbReference>
<gene>
    <name evidence="8" type="ORF">SAMN04489860_1887</name>
</gene>
<dbReference type="EMBL" id="LT629776">
    <property type="protein sequence ID" value="SDS58936.1"/>
    <property type="molecule type" value="Genomic_DNA"/>
</dbReference>
<dbReference type="PROSITE" id="PS50895">
    <property type="entry name" value="SURF1"/>
    <property type="match status" value="1"/>
</dbReference>
<dbReference type="CDD" id="cd06662">
    <property type="entry name" value="SURF1"/>
    <property type="match status" value="1"/>
</dbReference>
<keyword evidence="5 6" id="KW-0472">Membrane</keyword>
<reference evidence="8 9" key="1">
    <citation type="submission" date="2016-10" db="EMBL/GenBank/DDBJ databases">
        <authorList>
            <person name="de Groot N.N."/>
        </authorList>
    </citation>
    <scope>NUCLEOTIDE SEQUENCE [LARGE SCALE GENOMIC DNA]</scope>
    <source>
        <strain evidence="8 9">DSM 22126</strain>
    </source>
</reference>
<keyword evidence="4 6" id="KW-1133">Transmembrane helix</keyword>
<sequence length="302" mass="32407">MTDAHRTPREWATLAVAVVLLTVVCLLAARWQWHRYHVREEAIAVVESNYESEPVPLEEVVTGPGDELDEADVWRQVTMTGTYDPDQTVLLRNRPVGGTPGFHVLVPFEVTEGSASGTVLVVDRGFVTWGEDSMSAAAIPDPPEGTVEVTGHLREDEPASDRQAPDHQVQAISTDQVLSEGADGGDWADGRTTGAYVALVSEDPAPQTALVPVPEPDTDPGSHLSYTVQWIIFAVGAVGGFIVLVRRERGPSIVAGNLTTDGESVTVAPRERRRRDEDDEDAEIDSAVGAGSPPQARDTSSA</sequence>
<evidence type="ECO:0000256" key="3">
    <source>
        <dbReference type="ARBA" id="ARBA00022692"/>
    </source>
</evidence>
<dbReference type="GO" id="GO:0005886">
    <property type="term" value="C:plasma membrane"/>
    <property type="evidence" value="ECO:0007669"/>
    <property type="project" value="UniProtKB-SubCell"/>
</dbReference>
<dbReference type="InterPro" id="IPR045214">
    <property type="entry name" value="Surf1/Surf4"/>
</dbReference>
<dbReference type="PANTHER" id="PTHR23427:SF2">
    <property type="entry name" value="SURFEIT LOCUS PROTEIN 1"/>
    <property type="match status" value="1"/>
</dbReference>
<feature type="transmembrane region" description="Helical" evidence="6">
    <location>
        <begin position="12"/>
        <end position="33"/>
    </location>
</feature>
<evidence type="ECO:0000256" key="4">
    <source>
        <dbReference type="ARBA" id="ARBA00022989"/>
    </source>
</evidence>
<feature type="region of interest" description="Disordered" evidence="7">
    <location>
        <begin position="262"/>
        <end position="302"/>
    </location>
</feature>
<keyword evidence="9" id="KW-1185">Reference proteome</keyword>
<evidence type="ECO:0000256" key="2">
    <source>
        <dbReference type="ARBA" id="ARBA00007165"/>
    </source>
</evidence>
<evidence type="ECO:0000313" key="9">
    <source>
        <dbReference type="Proteomes" id="UP000185663"/>
    </source>
</evidence>
<comment type="similarity">
    <text evidence="2 6">Belongs to the SURF1 family.</text>
</comment>
<feature type="transmembrane region" description="Helical" evidence="6">
    <location>
        <begin position="226"/>
        <end position="245"/>
    </location>
</feature>
<dbReference type="InterPro" id="IPR002994">
    <property type="entry name" value="Surf1/Shy1"/>
</dbReference>
<keyword evidence="3 6" id="KW-0812">Transmembrane</keyword>
<keyword evidence="6" id="KW-1003">Cell membrane</keyword>
<organism evidence="8 9">
    <name type="scientific">Paraoerskovia marina</name>
    <dbReference type="NCBI Taxonomy" id="545619"/>
    <lineage>
        <taxon>Bacteria</taxon>
        <taxon>Bacillati</taxon>
        <taxon>Actinomycetota</taxon>
        <taxon>Actinomycetes</taxon>
        <taxon>Micrococcales</taxon>
        <taxon>Cellulomonadaceae</taxon>
        <taxon>Paraoerskovia</taxon>
    </lineage>
</organism>
<dbReference type="PANTHER" id="PTHR23427">
    <property type="entry name" value="SURFEIT LOCUS PROTEIN"/>
    <property type="match status" value="1"/>
</dbReference>
<feature type="region of interest" description="Disordered" evidence="7">
    <location>
        <begin position="155"/>
        <end position="190"/>
    </location>
</feature>
<dbReference type="Pfam" id="PF02104">
    <property type="entry name" value="SURF1"/>
    <property type="match status" value="1"/>
</dbReference>
<name>A0A1H1TG47_9CELL</name>
<evidence type="ECO:0000256" key="1">
    <source>
        <dbReference type="ARBA" id="ARBA00004370"/>
    </source>
</evidence>
<accession>A0A1H1TG47</accession>
<dbReference type="eggNOG" id="COG3346">
    <property type="taxonomic scope" value="Bacteria"/>
</dbReference>
<comment type="subcellular location">
    <subcellularLocation>
        <location evidence="6">Cell membrane</location>
        <topology evidence="6">Multi-pass membrane protein</topology>
    </subcellularLocation>
    <subcellularLocation>
        <location evidence="1">Membrane</location>
    </subcellularLocation>
</comment>
<evidence type="ECO:0000256" key="7">
    <source>
        <dbReference type="SAM" id="MobiDB-lite"/>
    </source>
</evidence>
<evidence type="ECO:0000313" key="8">
    <source>
        <dbReference type="EMBL" id="SDS58936.1"/>
    </source>
</evidence>
<evidence type="ECO:0000256" key="6">
    <source>
        <dbReference type="RuleBase" id="RU363076"/>
    </source>
</evidence>
<protein>
    <recommendedName>
        <fullName evidence="6">SURF1-like protein</fullName>
    </recommendedName>
</protein>
<feature type="compositionally biased region" description="Basic and acidic residues" evidence="7">
    <location>
        <begin position="155"/>
        <end position="165"/>
    </location>
</feature>
<evidence type="ECO:0000256" key="5">
    <source>
        <dbReference type="ARBA" id="ARBA00023136"/>
    </source>
</evidence>
<dbReference type="STRING" id="545619.SAMN04489860_1887"/>
<dbReference type="AlphaFoldDB" id="A0A1H1TG47"/>